<keyword evidence="4 6" id="KW-1133">Transmembrane helix</keyword>
<dbReference type="Proteomes" id="UP000748531">
    <property type="component" value="Unassembled WGS sequence"/>
</dbReference>
<evidence type="ECO:0000256" key="1">
    <source>
        <dbReference type="ARBA" id="ARBA00004370"/>
    </source>
</evidence>
<feature type="non-terminal residue" evidence="8">
    <location>
        <position position="245"/>
    </location>
</feature>
<reference evidence="8" key="1">
    <citation type="submission" date="2019-05" db="EMBL/GenBank/DDBJ databases">
        <title>Annotation for the trematode Paragonimus heterotremus.</title>
        <authorList>
            <person name="Choi Y.-J."/>
        </authorList>
    </citation>
    <scope>NUCLEOTIDE SEQUENCE</scope>
    <source>
        <strain evidence="8">LC</strain>
    </source>
</reference>
<dbReference type="SUPFAM" id="SSF103473">
    <property type="entry name" value="MFS general substrate transporter"/>
    <property type="match status" value="1"/>
</dbReference>
<keyword evidence="7" id="KW-0732">Signal</keyword>
<comment type="subcellular location">
    <subcellularLocation>
        <location evidence="1">Membrane</location>
    </subcellularLocation>
</comment>
<dbReference type="EMBL" id="LUCH01008911">
    <property type="protein sequence ID" value="KAF5396192.1"/>
    <property type="molecule type" value="Genomic_DNA"/>
</dbReference>
<dbReference type="PANTHER" id="PTHR23503:SF8">
    <property type="entry name" value="FACILITATED GLUCOSE TRANSPORTER PROTEIN 1"/>
    <property type="match status" value="1"/>
</dbReference>
<dbReference type="InterPro" id="IPR045263">
    <property type="entry name" value="GLUT"/>
</dbReference>
<keyword evidence="5 6" id="KW-0472">Membrane</keyword>
<evidence type="ECO:0000313" key="8">
    <source>
        <dbReference type="EMBL" id="KAF5396192.1"/>
    </source>
</evidence>
<dbReference type="InterPro" id="IPR036259">
    <property type="entry name" value="MFS_trans_sf"/>
</dbReference>
<dbReference type="InterPro" id="IPR005828">
    <property type="entry name" value="MFS_sugar_transport-like"/>
</dbReference>
<protein>
    <recommendedName>
        <fullName evidence="10">Major facilitator superfamily (MFS) profile domain-containing protein</fullName>
    </recommendedName>
</protein>
<gene>
    <name evidence="8" type="ORF">PHET_10480</name>
</gene>
<keyword evidence="9" id="KW-1185">Reference proteome</keyword>
<sequence>MASRGLALMLFAITLASSFQFGYHTGVINEPLNLISDFISNVSYSRYGSHDDSFVTTITSLCVTAFMIGGMVGALASGILANKLGRRMSIICLSVPCLTGCVMLMVSRLANSYELVILGRLFVGLACGLNGLPCVIGTVCLFFFPESPRYLYITKNDREASRRALLRLRGPHENVEAELQNLMEESQSSIKKASLRDICSLSHMRLALFVSVVAQMGQQFSGMNGLLYYSVKLFKSSGLTDDEAT</sequence>
<comment type="caution">
    <text evidence="8">The sequence shown here is derived from an EMBL/GenBank/DDBJ whole genome shotgun (WGS) entry which is preliminary data.</text>
</comment>
<feature type="transmembrane region" description="Helical" evidence="6">
    <location>
        <begin position="88"/>
        <end position="110"/>
    </location>
</feature>
<feature type="signal peptide" evidence="7">
    <location>
        <begin position="1"/>
        <end position="18"/>
    </location>
</feature>
<evidence type="ECO:0000256" key="5">
    <source>
        <dbReference type="ARBA" id="ARBA00023136"/>
    </source>
</evidence>
<keyword evidence="3 6" id="KW-0812">Transmembrane</keyword>
<evidence type="ECO:0000313" key="9">
    <source>
        <dbReference type="Proteomes" id="UP000748531"/>
    </source>
</evidence>
<dbReference type="GO" id="GO:0015149">
    <property type="term" value="F:hexose transmembrane transporter activity"/>
    <property type="evidence" value="ECO:0007669"/>
    <property type="project" value="TreeGrafter"/>
</dbReference>
<evidence type="ECO:0000256" key="7">
    <source>
        <dbReference type="SAM" id="SignalP"/>
    </source>
</evidence>
<accession>A0A8J4T9H7</accession>
<evidence type="ECO:0000256" key="4">
    <source>
        <dbReference type="ARBA" id="ARBA00022989"/>
    </source>
</evidence>
<feature type="chain" id="PRO_5035233529" description="Major facilitator superfamily (MFS) profile domain-containing protein" evidence="7">
    <location>
        <begin position="19"/>
        <end position="245"/>
    </location>
</feature>
<evidence type="ECO:0000256" key="3">
    <source>
        <dbReference type="ARBA" id="ARBA00022692"/>
    </source>
</evidence>
<feature type="transmembrane region" description="Helical" evidence="6">
    <location>
        <begin position="122"/>
        <end position="144"/>
    </location>
</feature>
<keyword evidence="2" id="KW-0813">Transport</keyword>
<dbReference type="PANTHER" id="PTHR23503">
    <property type="entry name" value="SOLUTE CARRIER FAMILY 2"/>
    <property type="match status" value="1"/>
</dbReference>
<evidence type="ECO:0000256" key="6">
    <source>
        <dbReference type="SAM" id="Phobius"/>
    </source>
</evidence>
<dbReference type="GO" id="GO:0016020">
    <property type="term" value="C:membrane"/>
    <property type="evidence" value="ECO:0007669"/>
    <property type="project" value="UniProtKB-SubCell"/>
</dbReference>
<dbReference type="AlphaFoldDB" id="A0A8J4T9H7"/>
<organism evidence="8 9">
    <name type="scientific">Paragonimus heterotremus</name>
    <dbReference type="NCBI Taxonomy" id="100268"/>
    <lineage>
        <taxon>Eukaryota</taxon>
        <taxon>Metazoa</taxon>
        <taxon>Spiralia</taxon>
        <taxon>Lophotrochozoa</taxon>
        <taxon>Platyhelminthes</taxon>
        <taxon>Trematoda</taxon>
        <taxon>Digenea</taxon>
        <taxon>Plagiorchiida</taxon>
        <taxon>Troglotremata</taxon>
        <taxon>Troglotrematidae</taxon>
        <taxon>Paragonimus</taxon>
    </lineage>
</organism>
<dbReference type="Gene3D" id="1.20.1250.20">
    <property type="entry name" value="MFS general substrate transporter like domains"/>
    <property type="match status" value="2"/>
</dbReference>
<feature type="transmembrane region" description="Helical" evidence="6">
    <location>
        <begin position="54"/>
        <end position="76"/>
    </location>
</feature>
<dbReference type="OrthoDB" id="4540492at2759"/>
<dbReference type="Pfam" id="PF00083">
    <property type="entry name" value="Sugar_tr"/>
    <property type="match status" value="1"/>
</dbReference>
<name>A0A8J4T9H7_9TREM</name>
<proteinExistence type="predicted"/>
<evidence type="ECO:0000256" key="2">
    <source>
        <dbReference type="ARBA" id="ARBA00022448"/>
    </source>
</evidence>
<evidence type="ECO:0008006" key="10">
    <source>
        <dbReference type="Google" id="ProtNLM"/>
    </source>
</evidence>